<dbReference type="AlphaFoldDB" id="A0A367Y2L8"/>
<keyword evidence="6" id="KW-1185">Reference proteome</keyword>
<keyword evidence="4" id="KW-0804">Transcription</keyword>
<dbReference type="GO" id="GO:0045892">
    <property type="term" value="P:negative regulation of DNA-templated transcription"/>
    <property type="evidence" value="ECO:0007669"/>
    <property type="project" value="InterPro"/>
</dbReference>
<evidence type="ECO:0000256" key="2">
    <source>
        <dbReference type="ARBA" id="ARBA00023015"/>
    </source>
</evidence>
<dbReference type="Gene3D" id="1.10.10.10">
    <property type="entry name" value="Winged helix-like DNA-binding domain superfamily/Winged helix DNA-binding domain"/>
    <property type="match status" value="1"/>
</dbReference>
<name>A0A367Y2L8_9MICO</name>
<protein>
    <submittedName>
        <fullName evidence="5">BlaI/MecI/CopY family transcriptional regulator</fullName>
    </submittedName>
</protein>
<dbReference type="SUPFAM" id="SSF46785">
    <property type="entry name" value="Winged helix' DNA-binding domain"/>
    <property type="match status" value="1"/>
</dbReference>
<dbReference type="InterPro" id="IPR036388">
    <property type="entry name" value="WH-like_DNA-bd_sf"/>
</dbReference>
<organism evidence="5 6">
    <name type="scientific">Microbacterium sorbitolivorans</name>
    <dbReference type="NCBI Taxonomy" id="1867410"/>
    <lineage>
        <taxon>Bacteria</taxon>
        <taxon>Bacillati</taxon>
        <taxon>Actinomycetota</taxon>
        <taxon>Actinomycetes</taxon>
        <taxon>Micrococcales</taxon>
        <taxon>Microbacteriaceae</taxon>
        <taxon>Microbacterium</taxon>
    </lineage>
</organism>
<keyword evidence="2" id="KW-0805">Transcription regulation</keyword>
<comment type="caution">
    <text evidence="5">The sequence shown here is derived from an EMBL/GenBank/DDBJ whole genome shotgun (WGS) entry which is preliminary data.</text>
</comment>
<dbReference type="Pfam" id="PF03965">
    <property type="entry name" value="Penicillinase_R"/>
    <property type="match status" value="1"/>
</dbReference>
<keyword evidence="3" id="KW-0238">DNA-binding</keyword>
<evidence type="ECO:0000256" key="4">
    <source>
        <dbReference type="ARBA" id="ARBA00023163"/>
    </source>
</evidence>
<dbReference type="InterPro" id="IPR036390">
    <property type="entry name" value="WH_DNA-bd_sf"/>
</dbReference>
<dbReference type="EMBL" id="QORO01000002">
    <property type="protein sequence ID" value="RCK60104.1"/>
    <property type="molecule type" value="Genomic_DNA"/>
</dbReference>
<dbReference type="Gene3D" id="6.10.140.850">
    <property type="match status" value="1"/>
</dbReference>
<dbReference type="Proteomes" id="UP000253508">
    <property type="component" value="Unassembled WGS sequence"/>
</dbReference>
<sequence length="117" mass="12895">MGKLGDLERSVMDVLWDADEALTAYDIKDAIEEGRGREMAATTVLTVLSRLEKKGLVAPDKSVRPHRYRAVASRAEHQAELMHEVLVGSGDRTAVLARFVGGVSAEEAEYLRELLTK</sequence>
<evidence type="ECO:0000313" key="5">
    <source>
        <dbReference type="EMBL" id="RCK60104.1"/>
    </source>
</evidence>
<reference evidence="5 6" key="1">
    <citation type="submission" date="2018-07" db="EMBL/GenBank/DDBJ databases">
        <title>Microbacterium endoborsara sp. nov., a novel actinobacterium isolated from Borszczowia aralocaspica.</title>
        <authorList>
            <person name="An D."/>
        </authorList>
    </citation>
    <scope>NUCLEOTIDE SEQUENCE [LARGE SCALE GENOMIC DNA]</scope>
    <source>
        <strain evidence="5 6">C1.15228</strain>
    </source>
</reference>
<dbReference type="OrthoDB" id="9813987at2"/>
<proteinExistence type="inferred from homology"/>
<evidence type="ECO:0000256" key="3">
    <source>
        <dbReference type="ARBA" id="ARBA00023125"/>
    </source>
</evidence>
<dbReference type="InterPro" id="IPR005650">
    <property type="entry name" value="BlaI_family"/>
</dbReference>
<dbReference type="RefSeq" id="WP_114117718.1">
    <property type="nucleotide sequence ID" value="NZ_BMHU01000003.1"/>
</dbReference>
<evidence type="ECO:0000256" key="1">
    <source>
        <dbReference type="ARBA" id="ARBA00011046"/>
    </source>
</evidence>
<gene>
    <name evidence="5" type="ORF">DTO57_08200</name>
</gene>
<dbReference type="GO" id="GO:0003677">
    <property type="term" value="F:DNA binding"/>
    <property type="evidence" value="ECO:0007669"/>
    <property type="project" value="UniProtKB-KW"/>
</dbReference>
<accession>A0A367Y2L8</accession>
<evidence type="ECO:0000313" key="6">
    <source>
        <dbReference type="Proteomes" id="UP000253508"/>
    </source>
</evidence>
<comment type="similarity">
    <text evidence="1">Belongs to the BlaI transcriptional regulatory family.</text>
</comment>